<evidence type="ECO:0000313" key="15">
    <source>
        <dbReference type="EMBL" id="VHN99609.1"/>
    </source>
</evidence>
<evidence type="ECO:0000256" key="3">
    <source>
        <dbReference type="ARBA" id="ARBA00004496"/>
    </source>
</evidence>
<dbReference type="NCBIfam" id="NF002636">
    <property type="entry name" value="PRK02304.1-5"/>
    <property type="match status" value="1"/>
</dbReference>
<evidence type="ECO:0000256" key="6">
    <source>
        <dbReference type="ARBA" id="ARBA00011738"/>
    </source>
</evidence>
<dbReference type="HAMAP" id="MF_00004">
    <property type="entry name" value="Aden_phosphoribosyltr"/>
    <property type="match status" value="1"/>
</dbReference>
<dbReference type="InterPro" id="IPR029057">
    <property type="entry name" value="PRTase-like"/>
</dbReference>
<name>A0A0M4M7E8_9ACTN</name>
<dbReference type="GO" id="GO:0016208">
    <property type="term" value="F:AMP binding"/>
    <property type="evidence" value="ECO:0007669"/>
    <property type="project" value="TreeGrafter"/>
</dbReference>
<dbReference type="GO" id="GO:0005737">
    <property type="term" value="C:cytoplasm"/>
    <property type="evidence" value="ECO:0007669"/>
    <property type="project" value="UniProtKB-SubCell"/>
</dbReference>
<dbReference type="GeneID" id="84894117"/>
<evidence type="ECO:0000256" key="11">
    <source>
        <dbReference type="ARBA" id="ARBA00022726"/>
    </source>
</evidence>
<evidence type="ECO:0000313" key="14">
    <source>
        <dbReference type="EMBL" id="ALE18463.1"/>
    </source>
</evidence>
<dbReference type="GO" id="GO:0006166">
    <property type="term" value="P:purine ribonucleoside salvage"/>
    <property type="evidence" value="ECO:0007669"/>
    <property type="project" value="UniProtKB-KW"/>
</dbReference>
<dbReference type="GO" id="GO:0006168">
    <property type="term" value="P:adenine salvage"/>
    <property type="evidence" value="ECO:0007669"/>
    <property type="project" value="InterPro"/>
</dbReference>
<evidence type="ECO:0000256" key="4">
    <source>
        <dbReference type="ARBA" id="ARBA00004659"/>
    </source>
</evidence>
<dbReference type="EMBL" id="LR584267">
    <property type="protein sequence ID" value="VHN99609.1"/>
    <property type="molecule type" value="Genomic_DNA"/>
</dbReference>
<evidence type="ECO:0000313" key="17">
    <source>
        <dbReference type="Proteomes" id="UP000324288"/>
    </source>
</evidence>
<dbReference type="RefSeq" id="WP_053961348.1">
    <property type="nucleotide sequence ID" value="NZ_CAJPTR010000002.1"/>
</dbReference>
<organism evidence="14 16">
    <name type="scientific">Lawsonella clevelandensis</name>
    <dbReference type="NCBI Taxonomy" id="1528099"/>
    <lineage>
        <taxon>Bacteria</taxon>
        <taxon>Bacillati</taxon>
        <taxon>Actinomycetota</taxon>
        <taxon>Actinomycetes</taxon>
        <taxon>Mycobacteriales</taxon>
        <taxon>Lawsonellaceae</taxon>
        <taxon>Lawsonella</taxon>
    </lineage>
</organism>
<dbReference type="Proteomes" id="UP000068137">
    <property type="component" value="Chromosome"/>
</dbReference>
<comment type="subcellular location">
    <subcellularLocation>
        <location evidence="3 12">Cytoplasm</location>
    </subcellularLocation>
</comment>
<evidence type="ECO:0000259" key="13">
    <source>
        <dbReference type="Pfam" id="PF00156"/>
    </source>
</evidence>
<dbReference type="InterPro" id="IPR050054">
    <property type="entry name" value="UPRTase/APRTase"/>
</dbReference>
<dbReference type="PANTHER" id="PTHR32315">
    <property type="entry name" value="ADENINE PHOSPHORIBOSYLTRANSFERASE"/>
    <property type="match status" value="1"/>
</dbReference>
<sequence>MGTTLAQRIQDNIRWVADFPEEGVHFADLTPVLADPQIFNGIMRQMSDWAGEVDIIAGLDARGFLISAGVAVLKDVGVLALRKAGKLPSPVHHVDYGLEYGEAALEIPAEGLDITGKRIFIVDDVMATGGTSQAALELIEQAGGVVTGFATILELTELNGRSKLADLPVFSITTA</sequence>
<evidence type="ECO:0000256" key="1">
    <source>
        <dbReference type="ARBA" id="ARBA00000868"/>
    </source>
</evidence>
<dbReference type="InterPro" id="IPR005764">
    <property type="entry name" value="Ade_phspho_trans"/>
</dbReference>
<dbReference type="PANTHER" id="PTHR32315:SF3">
    <property type="entry name" value="ADENINE PHOSPHORIBOSYLTRANSFERASE"/>
    <property type="match status" value="1"/>
</dbReference>
<dbReference type="SUPFAM" id="SSF53271">
    <property type="entry name" value="PRTase-like"/>
    <property type="match status" value="1"/>
</dbReference>
<keyword evidence="9 12" id="KW-0328">Glycosyltransferase</keyword>
<dbReference type="KEGG" id="cbq:AL705_00520"/>
<dbReference type="Proteomes" id="UP000324288">
    <property type="component" value="Chromosome"/>
</dbReference>
<comment type="similarity">
    <text evidence="5 12">Belongs to the purine/pyrimidine phosphoribosyltransferase family.</text>
</comment>
<dbReference type="PATRIC" id="fig|1528099.3.peg.109"/>
<feature type="domain" description="Phosphoribosyltransferase" evidence="13">
    <location>
        <begin position="41"/>
        <end position="154"/>
    </location>
</feature>
<evidence type="ECO:0000256" key="5">
    <source>
        <dbReference type="ARBA" id="ARBA00008391"/>
    </source>
</evidence>
<accession>A0A0M4M7E8</accession>
<reference evidence="14" key="2">
    <citation type="journal article" date="2016" name="Int. J. Syst. Evol. Microbiol.">
        <title>Lawsonella clevelandensis gen. nov., sp. nov., a new member of the suborder Corynebacterineae isolated from human abscesses.</title>
        <authorList>
            <person name="Bell M.E."/>
            <person name="Bernard K.A."/>
            <person name="Harrington S.M."/>
            <person name="Patel N.B."/>
            <person name="Tucker T.A."/>
            <person name="Metcalfe M.G."/>
            <person name="McQuiston J.R."/>
        </authorList>
    </citation>
    <scope>NUCLEOTIDE SEQUENCE</scope>
    <source>
        <strain evidence="14">X1698</strain>
    </source>
</reference>
<dbReference type="Gene3D" id="3.40.50.2020">
    <property type="match status" value="1"/>
</dbReference>
<dbReference type="FunFam" id="3.40.50.2020:FF:000004">
    <property type="entry name" value="Adenine phosphoribosyltransferase"/>
    <property type="match status" value="1"/>
</dbReference>
<dbReference type="GO" id="GO:0002055">
    <property type="term" value="F:adenine binding"/>
    <property type="evidence" value="ECO:0007669"/>
    <property type="project" value="TreeGrafter"/>
</dbReference>
<dbReference type="OrthoDB" id="9803963at2"/>
<dbReference type="GO" id="GO:0003999">
    <property type="term" value="F:adenine phosphoribosyltransferase activity"/>
    <property type="evidence" value="ECO:0007669"/>
    <property type="project" value="UniProtKB-UniRule"/>
</dbReference>
<dbReference type="Pfam" id="PF00156">
    <property type="entry name" value="Pribosyltran"/>
    <property type="match status" value="1"/>
</dbReference>
<dbReference type="InterPro" id="IPR000836">
    <property type="entry name" value="PRTase_dom"/>
</dbReference>
<keyword evidence="17" id="KW-1185">Reference proteome</keyword>
<evidence type="ECO:0000256" key="2">
    <source>
        <dbReference type="ARBA" id="ARBA00003968"/>
    </source>
</evidence>
<keyword evidence="8 12" id="KW-0963">Cytoplasm</keyword>
<comment type="function">
    <text evidence="2 12">Catalyzes a salvage reaction resulting in the formation of AMP, that is energically less costly than de novo synthesis.</text>
</comment>
<protein>
    <recommendedName>
        <fullName evidence="7 12">Adenine phosphoribosyltransferase</fullName>
        <shortName evidence="12">APRT</shortName>
        <ecNumber evidence="7 12">2.4.2.7</ecNumber>
    </recommendedName>
</protein>
<dbReference type="EMBL" id="CP012390">
    <property type="protein sequence ID" value="ALE18463.1"/>
    <property type="molecule type" value="Genomic_DNA"/>
</dbReference>
<evidence type="ECO:0000256" key="7">
    <source>
        <dbReference type="ARBA" id="ARBA00011893"/>
    </source>
</evidence>
<dbReference type="AlphaFoldDB" id="A0A0M4M7E8"/>
<evidence type="ECO:0000256" key="8">
    <source>
        <dbReference type="ARBA" id="ARBA00022490"/>
    </source>
</evidence>
<evidence type="ECO:0000313" key="16">
    <source>
        <dbReference type="Proteomes" id="UP000068137"/>
    </source>
</evidence>
<reference evidence="14 16" key="1">
    <citation type="journal article" date="2015" name="Genome Announc.">
        <title>Complete Genome Sequences for Two Strains of a Novel Fastidious, Partially Acid-Fast, Gram-Positive Corynebacterineae Bacterium, Derived from Human Clinical Samples.</title>
        <authorList>
            <person name="Nicholson A.C."/>
            <person name="Bell M."/>
            <person name="Humrighouse B.W."/>
            <person name="McQuiston J.R."/>
        </authorList>
    </citation>
    <scope>NUCLEOTIDE SEQUENCE [LARGE SCALE GENOMIC DNA]</scope>
    <source>
        <strain evidence="14 16">X1698</strain>
    </source>
</reference>
<dbReference type="STRING" id="1528099.AL705_00520"/>
<gene>
    <name evidence="12 15" type="primary">apt</name>
    <name evidence="14" type="ORF">AL705_00520</name>
    <name evidence="15" type="ORF">LC603019_00109</name>
</gene>
<comment type="catalytic activity">
    <reaction evidence="1 12">
        <text>AMP + diphosphate = 5-phospho-alpha-D-ribose 1-diphosphate + adenine</text>
        <dbReference type="Rhea" id="RHEA:16609"/>
        <dbReference type="ChEBI" id="CHEBI:16708"/>
        <dbReference type="ChEBI" id="CHEBI:33019"/>
        <dbReference type="ChEBI" id="CHEBI:58017"/>
        <dbReference type="ChEBI" id="CHEBI:456215"/>
        <dbReference type="EC" id="2.4.2.7"/>
    </reaction>
</comment>
<keyword evidence="11 12" id="KW-0660">Purine salvage</keyword>
<dbReference type="EC" id="2.4.2.7" evidence="7 12"/>
<comment type="pathway">
    <text evidence="4 12">Purine metabolism; AMP biosynthesis via salvage pathway; AMP from adenine: step 1/1.</text>
</comment>
<reference evidence="15 17" key="3">
    <citation type="submission" date="2019-04" db="EMBL/GenBank/DDBJ databases">
        <authorList>
            <person name="Seth-Smith MB H."/>
            <person name="Seth-Smith H."/>
        </authorList>
    </citation>
    <scope>NUCLEOTIDE SEQUENCE [LARGE SCALE GENOMIC DNA]</scope>
    <source>
        <strain evidence="15">USB-603019</strain>
    </source>
</reference>
<comment type="subunit">
    <text evidence="6 12">Homodimer.</text>
</comment>
<keyword evidence="10 12" id="KW-0808">Transferase</keyword>
<dbReference type="GO" id="GO:0044209">
    <property type="term" value="P:AMP salvage"/>
    <property type="evidence" value="ECO:0007669"/>
    <property type="project" value="UniProtKB-UniRule"/>
</dbReference>
<evidence type="ECO:0000256" key="10">
    <source>
        <dbReference type="ARBA" id="ARBA00022679"/>
    </source>
</evidence>
<evidence type="ECO:0000256" key="9">
    <source>
        <dbReference type="ARBA" id="ARBA00022676"/>
    </source>
</evidence>
<dbReference type="UniPathway" id="UPA00588">
    <property type="reaction ID" value="UER00646"/>
</dbReference>
<dbReference type="CDD" id="cd06223">
    <property type="entry name" value="PRTases_typeI"/>
    <property type="match status" value="1"/>
</dbReference>
<evidence type="ECO:0000256" key="12">
    <source>
        <dbReference type="HAMAP-Rule" id="MF_00004"/>
    </source>
</evidence>
<proteinExistence type="inferred from homology"/>